<dbReference type="Proteomes" id="UP001274896">
    <property type="component" value="Unassembled WGS sequence"/>
</dbReference>
<organism evidence="2 3">
    <name type="scientific">Hemibagrus guttatus</name>
    <dbReference type="NCBI Taxonomy" id="175788"/>
    <lineage>
        <taxon>Eukaryota</taxon>
        <taxon>Metazoa</taxon>
        <taxon>Chordata</taxon>
        <taxon>Craniata</taxon>
        <taxon>Vertebrata</taxon>
        <taxon>Euteleostomi</taxon>
        <taxon>Actinopterygii</taxon>
        <taxon>Neopterygii</taxon>
        <taxon>Teleostei</taxon>
        <taxon>Ostariophysi</taxon>
        <taxon>Siluriformes</taxon>
        <taxon>Bagridae</taxon>
        <taxon>Hemibagrus</taxon>
    </lineage>
</organism>
<accession>A0AAE0UJ20</accession>
<reference evidence="2" key="1">
    <citation type="submission" date="2023-06" db="EMBL/GenBank/DDBJ databases">
        <title>Male Hemibagrus guttatus genome.</title>
        <authorList>
            <person name="Bian C."/>
        </authorList>
    </citation>
    <scope>NUCLEOTIDE SEQUENCE</scope>
    <source>
        <strain evidence="2">Male_cb2023</strain>
        <tissue evidence="2">Muscle</tissue>
    </source>
</reference>
<evidence type="ECO:0000256" key="1">
    <source>
        <dbReference type="SAM" id="MobiDB-lite"/>
    </source>
</evidence>
<sequence>MVVSLSRQSCKCRSEGGGTAGVDSFQQPDSPVLTEQTMVPSVVDVTYGPSVPITHQTRPSVPDEQVVLKSDVPLAPFADHMTHSHIDRRTSKAGKMGKRKDVSEFDEGQILMARRLDQGISKTAALLGVFPVYSGAATAVFYSKDSTSYLPNTFGPGSLTEILKPL</sequence>
<dbReference type="EMBL" id="JAUCMX010000027">
    <property type="protein sequence ID" value="KAK3508754.1"/>
    <property type="molecule type" value="Genomic_DNA"/>
</dbReference>
<protein>
    <submittedName>
        <fullName evidence="2">Uncharacterized protein</fullName>
    </submittedName>
</protein>
<evidence type="ECO:0000313" key="2">
    <source>
        <dbReference type="EMBL" id="KAK3508754.1"/>
    </source>
</evidence>
<evidence type="ECO:0000313" key="3">
    <source>
        <dbReference type="Proteomes" id="UP001274896"/>
    </source>
</evidence>
<proteinExistence type="predicted"/>
<dbReference type="AlphaFoldDB" id="A0AAE0UJ20"/>
<keyword evidence="3" id="KW-1185">Reference proteome</keyword>
<name>A0AAE0UJ20_9TELE</name>
<gene>
    <name evidence="2" type="ORF">QTP70_004234</name>
</gene>
<feature type="region of interest" description="Disordered" evidence="1">
    <location>
        <begin position="1"/>
        <end position="29"/>
    </location>
</feature>
<comment type="caution">
    <text evidence="2">The sequence shown here is derived from an EMBL/GenBank/DDBJ whole genome shotgun (WGS) entry which is preliminary data.</text>
</comment>
<feature type="compositionally biased region" description="Polar residues" evidence="1">
    <location>
        <begin position="1"/>
        <end position="11"/>
    </location>
</feature>